<gene>
    <name evidence="1" type="ORF">PAECIP111802_06987</name>
</gene>
<comment type="caution">
    <text evidence="1">The sequence shown here is derived from an EMBL/GenBank/DDBJ whole genome shotgun (WGS) entry which is preliminary data.</text>
</comment>
<dbReference type="Proteomes" id="UP000730618">
    <property type="component" value="Unassembled WGS sequence"/>
</dbReference>
<dbReference type="RefSeq" id="WP_218103119.1">
    <property type="nucleotide sequence ID" value="NZ_CAJVCE010000041.1"/>
</dbReference>
<dbReference type="InterPro" id="IPR002514">
    <property type="entry name" value="Transposase_8"/>
</dbReference>
<dbReference type="EMBL" id="CAJVCE010000041">
    <property type="protein sequence ID" value="CAG7658227.1"/>
    <property type="molecule type" value="Genomic_DNA"/>
</dbReference>
<proteinExistence type="predicted"/>
<evidence type="ECO:0000313" key="1">
    <source>
        <dbReference type="EMBL" id="CAG7658227.1"/>
    </source>
</evidence>
<accession>A0ABM8VTX7</accession>
<organism evidence="1 2">
    <name type="scientific">Paenibacillus allorhizosphaerae</name>
    <dbReference type="NCBI Taxonomy" id="2849866"/>
    <lineage>
        <taxon>Bacteria</taxon>
        <taxon>Bacillati</taxon>
        <taxon>Bacillota</taxon>
        <taxon>Bacilli</taxon>
        <taxon>Bacillales</taxon>
        <taxon>Paenibacillaceae</taxon>
        <taxon>Paenibacillus</taxon>
    </lineage>
</organism>
<name>A0ABM8VTX7_9BACL</name>
<evidence type="ECO:0000313" key="2">
    <source>
        <dbReference type="Proteomes" id="UP000730618"/>
    </source>
</evidence>
<keyword evidence="2" id="KW-1185">Reference proteome</keyword>
<protein>
    <recommendedName>
        <fullName evidence="3">Transposase</fullName>
    </recommendedName>
</protein>
<evidence type="ECO:0008006" key="3">
    <source>
        <dbReference type="Google" id="ProtNLM"/>
    </source>
</evidence>
<dbReference type="Pfam" id="PF01527">
    <property type="entry name" value="HTH_Tnp_1"/>
    <property type="match status" value="1"/>
</dbReference>
<reference evidence="1 2" key="1">
    <citation type="submission" date="2021-06" db="EMBL/GenBank/DDBJ databases">
        <authorList>
            <person name="Criscuolo A."/>
        </authorList>
    </citation>
    <scope>NUCLEOTIDE SEQUENCE [LARGE SCALE GENOMIC DNA]</scope>
    <source>
        <strain evidence="2">CIP 111802</strain>
    </source>
</reference>
<sequence length="38" mass="4386">MTKKYDKEFKLQTIQMIQEEGKAVAQVSRELGISENTL</sequence>